<protein>
    <recommendedName>
        <fullName evidence="3">Type II secretion system protein</fullName>
    </recommendedName>
</protein>
<dbReference type="RefSeq" id="WP_107684832.1">
    <property type="nucleotide sequence ID" value="NZ_PZKL01000045.1"/>
</dbReference>
<organism evidence="1 2">
    <name type="scientific">Aeromonas veronii</name>
    <dbReference type="NCBI Taxonomy" id="654"/>
    <lineage>
        <taxon>Bacteria</taxon>
        <taxon>Pseudomonadati</taxon>
        <taxon>Pseudomonadota</taxon>
        <taxon>Gammaproteobacteria</taxon>
        <taxon>Aeromonadales</taxon>
        <taxon>Aeromonadaceae</taxon>
        <taxon>Aeromonas</taxon>
    </lineage>
</organism>
<accession>A0A2T4MX85</accession>
<evidence type="ECO:0008006" key="3">
    <source>
        <dbReference type="Google" id="ProtNLM"/>
    </source>
</evidence>
<sequence>MFNLIVAIISIGIFAALLGAGQSYFDGDNIISIKEKSKIDAAITKMSTSITAYNLGRGDYPRSLSDVIPEYTRTPVLPTGLEWQSLSFNSGNGDISVCFGGTVKESVFRALKESKKDAGGDVFIVGSKCGDKADAEFDASDVRSVVVTYTIR</sequence>
<dbReference type="EMBL" id="PZKL01000045">
    <property type="protein sequence ID" value="PTH79185.1"/>
    <property type="molecule type" value="Genomic_DNA"/>
</dbReference>
<evidence type="ECO:0000313" key="2">
    <source>
        <dbReference type="Proteomes" id="UP000241986"/>
    </source>
</evidence>
<gene>
    <name evidence="1" type="ORF">DAA48_22400</name>
</gene>
<comment type="caution">
    <text evidence="1">The sequence shown here is derived from an EMBL/GenBank/DDBJ whole genome shotgun (WGS) entry which is preliminary data.</text>
</comment>
<dbReference type="Proteomes" id="UP000241986">
    <property type="component" value="Unassembled WGS sequence"/>
</dbReference>
<proteinExistence type="predicted"/>
<evidence type="ECO:0000313" key="1">
    <source>
        <dbReference type="EMBL" id="PTH79185.1"/>
    </source>
</evidence>
<reference evidence="1 2" key="1">
    <citation type="submission" date="2018-03" db="EMBL/GenBank/DDBJ databases">
        <title>Aeromonas veronii whole genome sequencing and analysis.</title>
        <authorList>
            <person name="Xie H."/>
            <person name="Liu T."/>
            <person name="Wang K."/>
        </authorList>
    </citation>
    <scope>NUCLEOTIDE SEQUENCE [LARGE SCALE GENOMIC DNA]</scope>
    <source>
        <strain evidence="1 2">XH.VA.1</strain>
    </source>
</reference>
<dbReference type="AlphaFoldDB" id="A0A2T4MX85"/>
<name>A0A2T4MX85_AERVE</name>